<proteinExistence type="predicted"/>
<dbReference type="PANTHER" id="PTHR43537">
    <property type="entry name" value="TRANSCRIPTIONAL REGULATOR, GNTR FAMILY"/>
    <property type="match status" value="1"/>
</dbReference>
<dbReference type="AlphaFoldDB" id="A0A5M7BAA8"/>
<comment type="caution">
    <text evidence="5">The sequence shown here is derived from an EMBL/GenBank/DDBJ whole genome shotgun (WGS) entry which is preliminary data.</text>
</comment>
<dbReference type="RefSeq" id="WP_144116199.1">
    <property type="nucleotide sequence ID" value="NZ_JACHGE010000005.1"/>
</dbReference>
<dbReference type="SMART" id="SM00345">
    <property type="entry name" value="HTH_GNTR"/>
    <property type="match status" value="1"/>
</dbReference>
<reference evidence="5 8" key="1">
    <citation type="journal article" date="2015" name="Int. J. Syst. Evol. Microbiol.">
        <title>Algibacter amylolyticus sp. nov., isolated from intertidal sediment.</title>
        <authorList>
            <person name="Zhang D.C."/>
            <person name="Wu J."/>
            <person name="Neuner K."/>
            <person name="Yao J."/>
            <person name="Margesin R."/>
        </authorList>
    </citation>
    <scope>NUCLEOTIDE SEQUENCE [LARGE SCALE GENOMIC DNA]</scope>
    <source>
        <strain evidence="5 8">RU-4-M-4</strain>
    </source>
</reference>
<evidence type="ECO:0000313" key="7">
    <source>
        <dbReference type="Proteomes" id="UP000315145"/>
    </source>
</evidence>
<accession>A0A5M7BAA8</accession>
<keyword evidence="7" id="KW-1185">Reference proteome</keyword>
<dbReference type="InterPro" id="IPR008920">
    <property type="entry name" value="TF_FadR/GntR_C"/>
</dbReference>
<dbReference type="EMBL" id="VWRS01000004">
    <property type="protein sequence ID" value="KAA5825167.1"/>
    <property type="molecule type" value="Genomic_DNA"/>
</dbReference>
<protein>
    <submittedName>
        <fullName evidence="5">FadR family transcriptional regulator</fullName>
    </submittedName>
</protein>
<evidence type="ECO:0000313" key="6">
    <source>
        <dbReference type="EMBL" id="TSJ77661.1"/>
    </source>
</evidence>
<dbReference type="InterPro" id="IPR036390">
    <property type="entry name" value="WH_DNA-bd_sf"/>
</dbReference>
<dbReference type="GO" id="GO:0003677">
    <property type="term" value="F:DNA binding"/>
    <property type="evidence" value="ECO:0007669"/>
    <property type="project" value="UniProtKB-KW"/>
</dbReference>
<dbReference type="OrthoDB" id="9799482at2"/>
<feature type="domain" description="HTH gntR-type" evidence="4">
    <location>
        <begin position="15"/>
        <end position="83"/>
    </location>
</feature>
<dbReference type="SMART" id="SM00895">
    <property type="entry name" value="FCD"/>
    <property type="match status" value="1"/>
</dbReference>
<evidence type="ECO:0000313" key="8">
    <source>
        <dbReference type="Proteomes" id="UP000322315"/>
    </source>
</evidence>
<evidence type="ECO:0000259" key="4">
    <source>
        <dbReference type="PROSITE" id="PS50949"/>
    </source>
</evidence>
<dbReference type="PROSITE" id="PS50949">
    <property type="entry name" value="HTH_GNTR"/>
    <property type="match status" value="1"/>
</dbReference>
<reference evidence="5" key="3">
    <citation type="submission" date="2019-09" db="EMBL/GenBank/DDBJ databases">
        <authorList>
            <person name="Zhang D.-C."/>
        </authorList>
    </citation>
    <scope>NUCLEOTIDE SEQUENCE</scope>
    <source>
        <strain evidence="5">RU-4-M-4</strain>
    </source>
</reference>
<dbReference type="Proteomes" id="UP000315145">
    <property type="component" value="Unassembled WGS sequence"/>
</dbReference>
<dbReference type="Gene3D" id="1.10.10.10">
    <property type="entry name" value="Winged helix-like DNA-binding domain superfamily/Winged helix DNA-binding domain"/>
    <property type="match status" value="1"/>
</dbReference>
<dbReference type="Pfam" id="PF00392">
    <property type="entry name" value="GntR"/>
    <property type="match status" value="1"/>
</dbReference>
<dbReference type="GO" id="GO:0003700">
    <property type="term" value="F:DNA-binding transcription factor activity"/>
    <property type="evidence" value="ECO:0007669"/>
    <property type="project" value="InterPro"/>
</dbReference>
<dbReference type="Gene3D" id="1.20.120.530">
    <property type="entry name" value="GntR ligand-binding domain-like"/>
    <property type="match status" value="1"/>
</dbReference>
<keyword evidence="2" id="KW-0238">DNA-binding</keyword>
<dbReference type="EMBL" id="VMBF01000004">
    <property type="protein sequence ID" value="TSJ77661.1"/>
    <property type="molecule type" value="Genomic_DNA"/>
</dbReference>
<dbReference type="Pfam" id="PF07729">
    <property type="entry name" value="FCD"/>
    <property type="match status" value="1"/>
</dbReference>
<evidence type="ECO:0000256" key="2">
    <source>
        <dbReference type="ARBA" id="ARBA00023125"/>
    </source>
</evidence>
<keyword evidence="1" id="KW-0805">Transcription regulation</keyword>
<dbReference type="PANTHER" id="PTHR43537:SF5">
    <property type="entry name" value="UXU OPERON TRANSCRIPTIONAL REGULATOR"/>
    <property type="match status" value="1"/>
</dbReference>
<dbReference type="SUPFAM" id="SSF48008">
    <property type="entry name" value="GntR ligand-binding domain-like"/>
    <property type="match status" value="1"/>
</dbReference>
<sequence length="236" mass="26552">MNLDVLSKNENQEITNRVKKIISQISDLISEKHLEPGDKLPAERILAEKFGVSRRSVRVAILKLESYGILISMPQSGTFIANIGTIAMKGMIKDILNLGLPDFKSLVETRILLELKAVSLAAERRTEEDLKGIKAALDAHEAKLSSGEDAVQEDLLFHLAIAKASGNVTMNQIMFGITPQIIVDFKKYHKDYDNLDDLRIKEHVDIYQAIEDQDPVLAEKMMKKHFKLLYEYCGVS</sequence>
<keyword evidence="3" id="KW-0804">Transcription</keyword>
<evidence type="ECO:0000256" key="1">
    <source>
        <dbReference type="ARBA" id="ARBA00023015"/>
    </source>
</evidence>
<gene>
    <name evidence="5" type="ORF">F2B50_08205</name>
    <name evidence="6" type="ORF">FPF71_08205</name>
</gene>
<name>A0A5M7BAA8_9FLAO</name>
<evidence type="ECO:0000256" key="3">
    <source>
        <dbReference type="ARBA" id="ARBA00023163"/>
    </source>
</evidence>
<dbReference type="PRINTS" id="PR00035">
    <property type="entry name" value="HTHGNTR"/>
</dbReference>
<dbReference type="InterPro" id="IPR036388">
    <property type="entry name" value="WH-like_DNA-bd_sf"/>
</dbReference>
<organism evidence="5 8">
    <name type="scientific">Algibacter amylolyticus</name>
    <dbReference type="NCBI Taxonomy" id="1608400"/>
    <lineage>
        <taxon>Bacteria</taxon>
        <taxon>Pseudomonadati</taxon>
        <taxon>Bacteroidota</taxon>
        <taxon>Flavobacteriia</taxon>
        <taxon>Flavobacteriales</taxon>
        <taxon>Flavobacteriaceae</taxon>
        <taxon>Algibacter</taxon>
    </lineage>
</organism>
<dbReference type="Proteomes" id="UP000322315">
    <property type="component" value="Unassembled WGS sequence"/>
</dbReference>
<dbReference type="InterPro" id="IPR000524">
    <property type="entry name" value="Tscrpt_reg_HTH_GntR"/>
</dbReference>
<dbReference type="SUPFAM" id="SSF46785">
    <property type="entry name" value="Winged helix' DNA-binding domain"/>
    <property type="match status" value="1"/>
</dbReference>
<reference evidence="6 7" key="2">
    <citation type="submission" date="2019-07" db="EMBL/GenBank/DDBJ databases">
        <title>Algibacter marinivivus sp. nov., isolated from the surface of a marine red alga.</title>
        <authorList>
            <person name="Zhong X."/>
            <person name="Xu W."/>
            <person name="Zhang Y."/>
            <person name="Zhang Q."/>
            <person name="Du Z."/>
        </authorList>
    </citation>
    <scope>NUCLEOTIDE SEQUENCE [LARGE SCALE GENOMIC DNA]</scope>
    <source>
        <strain evidence="6 7">RU-4-M-4</strain>
    </source>
</reference>
<dbReference type="InterPro" id="IPR011711">
    <property type="entry name" value="GntR_C"/>
</dbReference>
<dbReference type="CDD" id="cd07377">
    <property type="entry name" value="WHTH_GntR"/>
    <property type="match status" value="1"/>
</dbReference>
<evidence type="ECO:0000313" key="5">
    <source>
        <dbReference type="EMBL" id="KAA5825167.1"/>
    </source>
</evidence>